<evidence type="ECO:0000313" key="6">
    <source>
        <dbReference type="WBParaSite" id="Pan_g18816.t1"/>
    </source>
</evidence>
<keyword evidence="2" id="KW-0812">Transmembrane</keyword>
<dbReference type="InterPro" id="IPR000742">
    <property type="entry name" value="EGF"/>
</dbReference>
<feature type="disulfide bond" evidence="1">
    <location>
        <begin position="60"/>
        <end position="77"/>
    </location>
</feature>
<sequence length="191" mass="20903">MLLLTALIFISINAAASEGQTGANLVTILKLPSPISSPPPPPATGCPADFTGPKCEIPICNPSNGQLVYRSPDEYFCKCADGIVGKHCETVICQNGGIPRGSIDCDCSGIDFTGRFCHLPSESVKKEENKNYYFTVILIIYSCFIMVFFACVSDSRAKLATVDAPYSASRPESKWYNFYYYAFVSKDVKLF</sequence>
<feature type="domain" description="EGF-like" evidence="4">
    <location>
        <begin position="51"/>
        <end position="89"/>
    </location>
</feature>
<dbReference type="PROSITE" id="PS00022">
    <property type="entry name" value="EGF_1"/>
    <property type="match status" value="1"/>
</dbReference>
<evidence type="ECO:0000259" key="4">
    <source>
        <dbReference type="PROSITE" id="PS50026"/>
    </source>
</evidence>
<dbReference type="Gene3D" id="2.10.25.10">
    <property type="entry name" value="Laminin"/>
    <property type="match status" value="1"/>
</dbReference>
<feature type="disulfide bond" evidence="1">
    <location>
        <begin position="79"/>
        <end position="88"/>
    </location>
</feature>
<evidence type="ECO:0000256" key="2">
    <source>
        <dbReference type="SAM" id="Phobius"/>
    </source>
</evidence>
<proteinExistence type="predicted"/>
<keyword evidence="1" id="KW-0245">EGF-like domain</keyword>
<evidence type="ECO:0000313" key="5">
    <source>
        <dbReference type="Proteomes" id="UP000492821"/>
    </source>
</evidence>
<organism evidence="5 6">
    <name type="scientific">Panagrellus redivivus</name>
    <name type="common">Microworm</name>
    <dbReference type="NCBI Taxonomy" id="6233"/>
    <lineage>
        <taxon>Eukaryota</taxon>
        <taxon>Metazoa</taxon>
        <taxon>Ecdysozoa</taxon>
        <taxon>Nematoda</taxon>
        <taxon>Chromadorea</taxon>
        <taxon>Rhabditida</taxon>
        <taxon>Tylenchina</taxon>
        <taxon>Panagrolaimomorpha</taxon>
        <taxon>Panagrolaimoidea</taxon>
        <taxon>Panagrolaimidae</taxon>
        <taxon>Panagrellus</taxon>
    </lineage>
</organism>
<evidence type="ECO:0000256" key="1">
    <source>
        <dbReference type="PROSITE-ProRule" id="PRU00076"/>
    </source>
</evidence>
<dbReference type="WBParaSite" id="Pan_g18816.t1">
    <property type="protein sequence ID" value="Pan_g18816.t1"/>
    <property type="gene ID" value="Pan_g18816"/>
</dbReference>
<keyword evidence="1" id="KW-1015">Disulfide bond</keyword>
<feature type="chain" id="PRO_5028906876" evidence="3">
    <location>
        <begin position="17"/>
        <end position="191"/>
    </location>
</feature>
<reference evidence="5" key="1">
    <citation type="journal article" date="2013" name="Genetics">
        <title>The draft genome and transcriptome of Panagrellus redivivus are shaped by the harsh demands of a free-living lifestyle.</title>
        <authorList>
            <person name="Srinivasan J."/>
            <person name="Dillman A.R."/>
            <person name="Macchietto M.G."/>
            <person name="Heikkinen L."/>
            <person name="Lakso M."/>
            <person name="Fracchia K.M."/>
            <person name="Antoshechkin I."/>
            <person name="Mortazavi A."/>
            <person name="Wong G."/>
            <person name="Sternberg P.W."/>
        </authorList>
    </citation>
    <scope>NUCLEOTIDE SEQUENCE [LARGE SCALE GENOMIC DNA]</scope>
    <source>
        <strain evidence="5">MT8872</strain>
    </source>
</reference>
<keyword evidence="2" id="KW-0472">Membrane</keyword>
<protein>
    <submittedName>
        <fullName evidence="6">EGF-like domain-containing protein</fullName>
    </submittedName>
</protein>
<evidence type="ECO:0000256" key="3">
    <source>
        <dbReference type="SAM" id="SignalP"/>
    </source>
</evidence>
<keyword evidence="2" id="KW-1133">Transmembrane helix</keyword>
<dbReference type="PROSITE" id="PS50026">
    <property type="entry name" value="EGF_3"/>
    <property type="match status" value="1"/>
</dbReference>
<dbReference type="Proteomes" id="UP000492821">
    <property type="component" value="Unassembled WGS sequence"/>
</dbReference>
<keyword evidence="5" id="KW-1185">Reference proteome</keyword>
<comment type="caution">
    <text evidence="1">Lacks conserved residue(s) required for the propagation of feature annotation.</text>
</comment>
<keyword evidence="3" id="KW-0732">Signal</keyword>
<feature type="transmembrane region" description="Helical" evidence="2">
    <location>
        <begin position="132"/>
        <end position="152"/>
    </location>
</feature>
<name>A0A7E4VD08_PANRE</name>
<dbReference type="AlphaFoldDB" id="A0A7E4VD08"/>
<feature type="signal peptide" evidence="3">
    <location>
        <begin position="1"/>
        <end position="16"/>
    </location>
</feature>
<accession>A0A7E4VD08</accession>
<reference evidence="6" key="2">
    <citation type="submission" date="2020-10" db="UniProtKB">
        <authorList>
            <consortium name="WormBaseParasite"/>
        </authorList>
    </citation>
    <scope>IDENTIFICATION</scope>
</reference>